<gene>
    <name evidence="1" type="ORF">BcabD6B2_58290</name>
</gene>
<reference evidence="1 2" key="1">
    <citation type="submission" date="2021-06" db="EMBL/GenBank/DDBJ databases">
        <title>Genome sequence of Babesia caballi.</title>
        <authorList>
            <person name="Yamagishi J."/>
            <person name="Kidaka T."/>
            <person name="Ochi A."/>
        </authorList>
    </citation>
    <scope>NUCLEOTIDE SEQUENCE [LARGE SCALE GENOMIC DNA]</scope>
    <source>
        <strain evidence="1">USDA-D6B2</strain>
    </source>
</reference>
<keyword evidence="2" id="KW-1185">Reference proteome</keyword>
<evidence type="ECO:0000313" key="1">
    <source>
        <dbReference type="EMBL" id="GIX66393.1"/>
    </source>
</evidence>
<dbReference type="AlphaFoldDB" id="A0AAV4M347"/>
<accession>A0AAV4M347</accession>
<dbReference type="EMBL" id="BPLF01000006">
    <property type="protein sequence ID" value="GIX66393.1"/>
    <property type="molecule type" value="Genomic_DNA"/>
</dbReference>
<proteinExistence type="predicted"/>
<organism evidence="1 2">
    <name type="scientific">Babesia caballi</name>
    <dbReference type="NCBI Taxonomy" id="5871"/>
    <lineage>
        <taxon>Eukaryota</taxon>
        <taxon>Sar</taxon>
        <taxon>Alveolata</taxon>
        <taxon>Apicomplexa</taxon>
        <taxon>Aconoidasida</taxon>
        <taxon>Piroplasmida</taxon>
        <taxon>Babesiidae</taxon>
        <taxon>Babesia</taxon>
    </lineage>
</organism>
<dbReference type="Proteomes" id="UP001497744">
    <property type="component" value="Unassembled WGS sequence"/>
</dbReference>
<sequence>MAHNRYGRRRLLQEVADRKRVPAEERRRQVRDAVSTVDDGALLQHETELLQSKGQVRVAALSTSPGDLTRPGVVDVVAVGPGRGVQNDTPSDVLRYLRVDPDEEEHGVTQVLLHVGGQNGTAAVVGVHVGRGVRGGVRLARGLIQPEFAPHDGMGARWGGSGTEQVTHQTFLAQGQQASVRPQTGLGDLTKQAAPEHLWLEDDLDGAAKVEVAVPVLIRPDRMRQPVPAVMHHNGTFVTRDV</sequence>
<dbReference type="GeneID" id="94197874"/>
<comment type="caution">
    <text evidence="1">The sequence shown here is derived from an EMBL/GenBank/DDBJ whole genome shotgun (WGS) entry which is preliminary data.</text>
</comment>
<name>A0AAV4M347_BABCB</name>
<dbReference type="RefSeq" id="XP_067718462.1">
    <property type="nucleotide sequence ID" value="XM_067862361.1"/>
</dbReference>
<evidence type="ECO:0000313" key="2">
    <source>
        <dbReference type="Proteomes" id="UP001497744"/>
    </source>
</evidence>
<protein>
    <submittedName>
        <fullName evidence="1">GM21233, partial protein</fullName>
    </submittedName>
</protein>